<dbReference type="PANTHER" id="PTHR10204">
    <property type="entry name" value="NAD P H OXIDOREDUCTASE-RELATED"/>
    <property type="match status" value="1"/>
</dbReference>
<dbReference type="Gene3D" id="3.40.50.360">
    <property type="match status" value="1"/>
</dbReference>
<comment type="similarity">
    <text evidence="1">Belongs to the NAD(P)H dehydrogenase (quinone) family.</text>
</comment>
<dbReference type="EC" id="1.-.-.-" evidence="4"/>
<dbReference type="InterPro" id="IPR051545">
    <property type="entry name" value="NAD(P)H_dehydrogenase_qn"/>
</dbReference>
<accession>A0ABW4JYV8</accession>
<dbReference type="EMBL" id="JBHUFA010000013">
    <property type="protein sequence ID" value="MFD1697022.1"/>
    <property type="molecule type" value="Genomic_DNA"/>
</dbReference>
<proteinExistence type="inferred from homology"/>
<evidence type="ECO:0000256" key="1">
    <source>
        <dbReference type="ARBA" id="ARBA00006252"/>
    </source>
</evidence>
<evidence type="ECO:0000313" key="4">
    <source>
        <dbReference type="EMBL" id="MFD1697022.1"/>
    </source>
</evidence>
<organism evidence="4 5">
    <name type="scientific">Roseibium aestuarii</name>
    <dbReference type="NCBI Taxonomy" id="2600299"/>
    <lineage>
        <taxon>Bacteria</taxon>
        <taxon>Pseudomonadati</taxon>
        <taxon>Pseudomonadota</taxon>
        <taxon>Alphaproteobacteria</taxon>
        <taxon>Hyphomicrobiales</taxon>
        <taxon>Stappiaceae</taxon>
        <taxon>Roseibium</taxon>
    </lineage>
</organism>
<dbReference type="RefSeq" id="WP_149894176.1">
    <property type="nucleotide sequence ID" value="NZ_JBHUFA010000013.1"/>
</dbReference>
<dbReference type="GO" id="GO:0016491">
    <property type="term" value="F:oxidoreductase activity"/>
    <property type="evidence" value="ECO:0007669"/>
    <property type="project" value="UniProtKB-KW"/>
</dbReference>
<dbReference type="InterPro" id="IPR029039">
    <property type="entry name" value="Flavoprotein-like_sf"/>
</dbReference>
<dbReference type="SUPFAM" id="SSF52218">
    <property type="entry name" value="Flavoproteins"/>
    <property type="match status" value="1"/>
</dbReference>
<evidence type="ECO:0000259" key="3">
    <source>
        <dbReference type="Pfam" id="PF02525"/>
    </source>
</evidence>
<dbReference type="InterPro" id="IPR003680">
    <property type="entry name" value="Flavodoxin_fold"/>
</dbReference>
<dbReference type="Pfam" id="PF02525">
    <property type="entry name" value="Flavodoxin_2"/>
    <property type="match status" value="1"/>
</dbReference>
<comment type="caution">
    <text evidence="4">The sequence shown here is derived from an EMBL/GenBank/DDBJ whole genome shotgun (WGS) entry which is preliminary data.</text>
</comment>
<feature type="domain" description="Flavodoxin-like fold" evidence="3">
    <location>
        <begin position="1"/>
        <end position="139"/>
    </location>
</feature>
<reference evidence="5" key="1">
    <citation type="journal article" date="2019" name="Int. J. Syst. Evol. Microbiol.">
        <title>The Global Catalogue of Microorganisms (GCM) 10K type strain sequencing project: providing services to taxonomists for standard genome sequencing and annotation.</title>
        <authorList>
            <consortium name="The Broad Institute Genomics Platform"/>
            <consortium name="The Broad Institute Genome Sequencing Center for Infectious Disease"/>
            <person name="Wu L."/>
            <person name="Ma J."/>
        </authorList>
    </citation>
    <scope>NUCLEOTIDE SEQUENCE [LARGE SCALE GENOMIC DNA]</scope>
    <source>
        <strain evidence="5">JCM 3369</strain>
    </source>
</reference>
<dbReference type="PANTHER" id="PTHR10204:SF34">
    <property type="entry name" value="NAD(P)H DEHYDROGENASE [QUINONE] 1 ISOFORM 1"/>
    <property type="match status" value="1"/>
</dbReference>
<dbReference type="Proteomes" id="UP001597327">
    <property type="component" value="Unassembled WGS sequence"/>
</dbReference>
<keyword evidence="5" id="KW-1185">Reference proteome</keyword>
<keyword evidence="2 4" id="KW-0560">Oxidoreductase</keyword>
<dbReference type="EC" id="1.6.99.-" evidence="4"/>
<gene>
    <name evidence="4" type="ORF">ACFSC7_16000</name>
</gene>
<protein>
    <submittedName>
        <fullName evidence="4">NAD(P)H-dependent oxidoreductase</fullName>
        <ecNumber evidence="4">1.-.-.-</ecNumber>
        <ecNumber evidence="4">1.6.99.-</ecNumber>
    </submittedName>
</protein>
<name>A0ABW4JYV8_9HYPH</name>
<evidence type="ECO:0000256" key="2">
    <source>
        <dbReference type="ARBA" id="ARBA00023002"/>
    </source>
</evidence>
<evidence type="ECO:0000313" key="5">
    <source>
        <dbReference type="Proteomes" id="UP001597327"/>
    </source>
</evidence>
<sequence length="195" mass="22678">MKTLVVYCHPCEESFNASLRDTVLETLRDAGHAIRVRDLYGEAFQPVMSAAERRGYHDEFDNVQPVKDHVEDILWCESLIFVYPTWWYGLPAMLKGWLDRVWVPHVTFEMPSETRSARPKMQHIRKLGVVTTCGASWWLSKVIGEPGRKTLLRGMRTLCHPACKTLYMAHYKMDSSTPQSRETYLAKVRQRLKSF</sequence>